<dbReference type="CDD" id="cd01299">
    <property type="entry name" value="Met_dep_hydrolase_A"/>
    <property type="match status" value="1"/>
</dbReference>
<dbReference type="Gene3D" id="2.30.40.10">
    <property type="entry name" value="Urease, subunit C, domain 1"/>
    <property type="match status" value="1"/>
</dbReference>
<feature type="signal peptide" evidence="1">
    <location>
        <begin position="1"/>
        <end position="19"/>
    </location>
</feature>
<dbReference type="InterPro" id="IPR011059">
    <property type="entry name" value="Metal-dep_hydrolase_composite"/>
</dbReference>
<accession>A0ABQ2IJI9</accession>
<proteinExistence type="predicted"/>
<sequence>MTKWSSIFLVFLILGYVNAQDPPKKAVLIRAGFVYNSEKNSFEKNQEILIVDGKIADIGSKVSTTAGTKIIDMSKNTVTPGLVDAHTHLLLSLPYNAGPDPMVVDPLVHSGTERVLRGAAIAKTYLNAGFTTVRDLGNSGMFLDVTLKNAIEKGYIEGPRMFVSGPILSAVGGQFEKLSHHLSHLPGKEYRIIKGVDDARQAVMEHLNSGADVIKICSDNSPNIFLLTIEEIKAITETAHQYGKKVTAHATFDKSIQNAILAGVDGIEHGYGISDSSLTLMAQRNVYWVPTPVSFQEGMMRVKRQSGLTGKDAEAIVNEFVQPNKAAIQSAMKKGVKIVVGSDSYNDTGQPIGDQAKDVLVALREAGASVADVLRFATYNSSQILNRQGVIGTLKKGAQADICVFDGNLEQGFAKSLFQVRLVLKGGNIVFKSENE</sequence>
<dbReference type="Pfam" id="PF01979">
    <property type="entry name" value="Amidohydro_1"/>
    <property type="match status" value="1"/>
</dbReference>
<evidence type="ECO:0000313" key="3">
    <source>
        <dbReference type="EMBL" id="GGN10018.1"/>
    </source>
</evidence>
<organism evidence="3 4">
    <name type="scientific">Dyadobacter beijingensis</name>
    <dbReference type="NCBI Taxonomy" id="365489"/>
    <lineage>
        <taxon>Bacteria</taxon>
        <taxon>Pseudomonadati</taxon>
        <taxon>Bacteroidota</taxon>
        <taxon>Cytophagia</taxon>
        <taxon>Cytophagales</taxon>
        <taxon>Spirosomataceae</taxon>
        <taxon>Dyadobacter</taxon>
    </lineage>
</organism>
<dbReference type="EMBL" id="BMLI01000003">
    <property type="protein sequence ID" value="GGN10018.1"/>
    <property type="molecule type" value="Genomic_DNA"/>
</dbReference>
<evidence type="ECO:0000313" key="4">
    <source>
        <dbReference type="Proteomes" id="UP000632339"/>
    </source>
</evidence>
<feature type="domain" description="Amidohydrolase-related" evidence="2">
    <location>
        <begin position="77"/>
        <end position="430"/>
    </location>
</feature>
<dbReference type="SUPFAM" id="SSF51556">
    <property type="entry name" value="Metallo-dependent hydrolases"/>
    <property type="match status" value="1"/>
</dbReference>
<dbReference type="SUPFAM" id="SSF51338">
    <property type="entry name" value="Composite domain of metallo-dependent hydrolases"/>
    <property type="match status" value="1"/>
</dbReference>
<feature type="chain" id="PRO_5047359784" evidence="1">
    <location>
        <begin position="20"/>
        <end position="436"/>
    </location>
</feature>
<dbReference type="InterPro" id="IPR051781">
    <property type="entry name" value="Metallo-dep_Hydrolase"/>
</dbReference>
<comment type="caution">
    <text evidence="3">The sequence shown here is derived from an EMBL/GenBank/DDBJ whole genome shotgun (WGS) entry which is preliminary data.</text>
</comment>
<keyword evidence="1" id="KW-0732">Signal</keyword>
<dbReference type="Proteomes" id="UP000632339">
    <property type="component" value="Unassembled WGS sequence"/>
</dbReference>
<dbReference type="RefSeq" id="WP_019944929.1">
    <property type="nucleotide sequence ID" value="NZ_BMLI01000003.1"/>
</dbReference>
<dbReference type="PANTHER" id="PTHR43135:SF3">
    <property type="entry name" value="ALPHA-D-RIBOSE 1-METHYLPHOSPHONATE 5-TRIPHOSPHATE DIPHOSPHATASE"/>
    <property type="match status" value="1"/>
</dbReference>
<evidence type="ECO:0000259" key="2">
    <source>
        <dbReference type="Pfam" id="PF01979"/>
    </source>
</evidence>
<evidence type="ECO:0000256" key="1">
    <source>
        <dbReference type="SAM" id="SignalP"/>
    </source>
</evidence>
<dbReference type="InterPro" id="IPR057744">
    <property type="entry name" value="OTAase-like"/>
</dbReference>
<protein>
    <submittedName>
        <fullName evidence="3">Xaa-Pro dipeptidase</fullName>
    </submittedName>
</protein>
<keyword evidence="4" id="KW-1185">Reference proteome</keyword>
<dbReference type="InterPro" id="IPR006680">
    <property type="entry name" value="Amidohydro-rel"/>
</dbReference>
<dbReference type="Gene3D" id="3.20.20.140">
    <property type="entry name" value="Metal-dependent hydrolases"/>
    <property type="match status" value="1"/>
</dbReference>
<reference evidence="4" key="1">
    <citation type="journal article" date="2019" name="Int. J. Syst. Evol. Microbiol.">
        <title>The Global Catalogue of Microorganisms (GCM) 10K type strain sequencing project: providing services to taxonomists for standard genome sequencing and annotation.</title>
        <authorList>
            <consortium name="The Broad Institute Genomics Platform"/>
            <consortium name="The Broad Institute Genome Sequencing Center for Infectious Disease"/>
            <person name="Wu L."/>
            <person name="Ma J."/>
        </authorList>
    </citation>
    <scope>NUCLEOTIDE SEQUENCE [LARGE SCALE GENOMIC DNA]</scope>
    <source>
        <strain evidence="4">CGMCC 1.6375</strain>
    </source>
</reference>
<name>A0ABQ2IJI9_9BACT</name>
<dbReference type="PANTHER" id="PTHR43135">
    <property type="entry name" value="ALPHA-D-RIBOSE 1-METHYLPHOSPHONATE 5-TRIPHOSPHATE DIPHOSPHATASE"/>
    <property type="match status" value="1"/>
</dbReference>
<gene>
    <name evidence="3" type="ORF">GCM10010967_52380</name>
</gene>
<dbReference type="InterPro" id="IPR032466">
    <property type="entry name" value="Metal_Hydrolase"/>
</dbReference>